<gene>
    <name evidence="1" type="ORF">C1H46_026574</name>
</gene>
<reference evidence="1 2" key="1">
    <citation type="journal article" date="2019" name="G3 (Bethesda)">
        <title>Sequencing of a Wild Apple (Malus baccata) Genome Unravels the Differences Between Cultivated and Wild Apple Species Regarding Disease Resistance and Cold Tolerance.</title>
        <authorList>
            <person name="Chen X."/>
        </authorList>
    </citation>
    <scope>NUCLEOTIDE SEQUENCE [LARGE SCALE GENOMIC DNA]</scope>
    <source>
        <strain evidence="2">cv. Shandingzi</strain>
        <tissue evidence="1">Leaves</tissue>
    </source>
</reference>
<comment type="caution">
    <text evidence="1">The sequence shown here is derived from an EMBL/GenBank/DDBJ whole genome shotgun (WGS) entry which is preliminary data.</text>
</comment>
<dbReference type="InterPro" id="IPR038925">
    <property type="entry name" value="At3g17800-like"/>
</dbReference>
<protein>
    <recommendedName>
        <fullName evidence="3">UV-B-induced protein</fullName>
    </recommendedName>
</protein>
<accession>A0A540LN15</accession>
<dbReference type="PANTHER" id="PTHR31808">
    <property type="entry name" value="EXPRESSED PROTEIN"/>
    <property type="match status" value="1"/>
</dbReference>
<proteinExistence type="predicted"/>
<evidence type="ECO:0000313" key="1">
    <source>
        <dbReference type="EMBL" id="TQD87871.1"/>
    </source>
</evidence>
<dbReference type="InterPro" id="IPR008479">
    <property type="entry name" value="DUF760"/>
</dbReference>
<organism evidence="1 2">
    <name type="scientific">Malus baccata</name>
    <name type="common">Siberian crab apple</name>
    <name type="synonym">Pyrus baccata</name>
    <dbReference type="NCBI Taxonomy" id="106549"/>
    <lineage>
        <taxon>Eukaryota</taxon>
        <taxon>Viridiplantae</taxon>
        <taxon>Streptophyta</taxon>
        <taxon>Embryophyta</taxon>
        <taxon>Tracheophyta</taxon>
        <taxon>Spermatophyta</taxon>
        <taxon>Magnoliopsida</taxon>
        <taxon>eudicotyledons</taxon>
        <taxon>Gunneridae</taxon>
        <taxon>Pentapetalae</taxon>
        <taxon>rosids</taxon>
        <taxon>fabids</taxon>
        <taxon>Rosales</taxon>
        <taxon>Rosaceae</taxon>
        <taxon>Amygdaloideae</taxon>
        <taxon>Maleae</taxon>
        <taxon>Malus</taxon>
    </lineage>
</organism>
<sequence length="378" mass="42296">MDHCLALSSLKLRVTPAFSPSRPAVQSRTANRFFRPLTVVAGAGASHCEFSSLNSPLDPRTRPGKDLCTVLQNHPQLFHLAVAQELKKLADDRELALSRASLSAASHEACLHRRIAQLKEQECETVVEDVMYLLVFYKFSEIKVHLVPKLSRCIYNGRLEIWPSKDWELESLYSMDVLEMIREHVSTVIGLKANSSVTDNWAVTTITRQTLGQAYVASILYGYFLKSASLRHSLDRILTLESQDLHMSHRTSLQLQEMCPNGNKNLLFGRIGNIQTKFQGPSGQEKTHGKLKCYVMGLDPDTIQRCAKLRSKVAVNLIKNHCCALFGDDGSMGSPETDEVISTSYSSLKRLVLEAVAFGSFLWGSEECIETIYELKSN</sequence>
<dbReference type="EMBL" id="VIEB01000522">
    <property type="protein sequence ID" value="TQD87871.1"/>
    <property type="molecule type" value="Genomic_DNA"/>
</dbReference>
<dbReference type="AlphaFoldDB" id="A0A540LN15"/>
<evidence type="ECO:0000313" key="2">
    <source>
        <dbReference type="Proteomes" id="UP000315295"/>
    </source>
</evidence>
<dbReference type="Pfam" id="PF05542">
    <property type="entry name" value="DUF760"/>
    <property type="match status" value="2"/>
</dbReference>
<dbReference type="PANTHER" id="PTHR31808:SF9">
    <property type="entry name" value="F21O3.2 PROTEIN"/>
    <property type="match status" value="1"/>
</dbReference>
<dbReference type="STRING" id="106549.A0A540LN15"/>
<dbReference type="Proteomes" id="UP000315295">
    <property type="component" value="Unassembled WGS sequence"/>
</dbReference>
<keyword evidence="2" id="KW-1185">Reference proteome</keyword>
<name>A0A540LN15_MALBA</name>
<evidence type="ECO:0008006" key="3">
    <source>
        <dbReference type="Google" id="ProtNLM"/>
    </source>
</evidence>